<proteinExistence type="predicted"/>
<dbReference type="InterPro" id="IPR050767">
    <property type="entry name" value="Sel1_AlgK"/>
</dbReference>
<comment type="caution">
    <text evidence="1">The sequence shown here is derived from an EMBL/GenBank/DDBJ whole genome shotgun (WGS) entry which is preliminary data.</text>
</comment>
<organism evidence="1 2">
    <name type="scientific">Lysobacter yangpyeongensis</name>
    <dbReference type="NCBI Taxonomy" id="346182"/>
    <lineage>
        <taxon>Bacteria</taxon>
        <taxon>Pseudomonadati</taxon>
        <taxon>Pseudomonadota</taxon>
        <taxon>Gammaproteobacteria</taxon>
        <taxon>Lysobacterales</taxon>
        <taxon>Lysobacteraceae</taxon>
        <taxon>Lysobacter</taxon>
    </lineage>
</organism>
<evidence type="ECO:0000313" key="1">
    <source>
        <dbReference type="EMBL" id="MFC5570074.1"/>
    </source>
</evidence>
<dbReference type="SUPFAM" id="SSF81901">
    <property type="entry name" value="HCP-like"/>
    <property type="match status" value="2"/>
</dbReference>
<name>A0ABW0SME7_9GAMM</name>
<dbReference type="PANTHER" id="PTHR11102">
    <property type="entry name" value="SEL-1-LIKE PROTEIN"/>
    <property type="match status" value="1"/>
</dbReference>
<keyword evidence="2" id="KW-1185">Reference proteome</keyword>
<dbReference type="InterPro" id="IPR011990">
    <property type="entry name" value="TPR-like_helical_dom_sf"/>
</dbReference>
<sequence length="745" mass="79633">MAVAALALAMLAPHAQERATPDAARMWEQFLATGDMHKAFGALDVLDQVGYDVASVDAAKCREHRDGVAAAVAAAPVSLAVRRVAFLCADALDDAATAEREMSVLAALSQHAMKQVGTESLLADPIRVMAPADAFALVESLGMGVRYEYYGALHPARYFPFVIAAWDEDAKHERRLRFDYVDTAYTLTRDSPLSGFPMLRTVLARAFVDGGVEGNLLAALDLDAVQAASVETTPENKIAKLRRAANEGGMQSSIAWMAVCASAPQYAGCTDGLVDALLPEAEDDNAIALVLLAFAYHEGIGVKRDVAAAWTLLDKAERIQPQEAVVDFASLWSVARGAAPLPVEAAQRLTRAAGSVHAAHLVAVQRSVAAGKDLDPAELAFLAEPAVNRRGQGLAVLVDYYAGKGRKKEQQEATIKAAQAGATVAKFRYAGALVAGTTEGIPRDVSRGEALFAEAAHEGNARAALYKAWRSLNAARFGEAENWALAPASAADVDSILFLANLYTQDRPGVSGKMDRALSIYQAMAQAADGAQARRALAELALRGHGVPKDAARAKQLLQGDAQSGDHESEAMLGYHYLKGDFGKGMEKEGQQWLERAMAGNSERAFAEYGSWLFNTDDPKARAQALQVWSRGEAAGYLSSANSRAWALCTTVHADSYDPARGLEISKRLGDVEYMFPAWLDTVAACEAATGNYKRAALLQERAATQMAALDAGQEERKGKPAGYRQRLESYKAGKAWHDDGSSDD</sequence>
<dbReference type="Gene3D" id="1.25.40.10">
    <property type="entry name" value="Tetratricopeptide repeat domain"/>
    <property type="match status" value="1"/>
</dbReference>
<dbReference type="EMBL" id="JBHSNM010000002">
    <property type="protein sequence ID" value="MFC5570074.1"/>
    <property type="molecule type" value="Genomic_DNA"/>
</dbReference>
<dbReference type="PANTHER" id="PTHR11102:SF160">
    <property type="entry name" value="ERAD-ASSOCIATED E3 UBIQUITIN-PROTEIN LIGASE COMPONENT HRD3"/>
    <property type="match status" value="1"/>
</dbReference>
<evidence type="ECO:0000313" key="2">
    <source>
        <dbReference type="Proteomes" id="UP001596036"/>
    </source>
</evidence>
<evidence type="ECO:0008006" key="3">
    <source>
        <dbReference type="Google" id="ProtNLM"/>
    </source>
</evidence>
<accession>A0ABW0SME7</accession>
<dbReference type="Pfam" id="PF08238">
    <property type="entry name" value="Sel1"/>
    <property type="match status" value="4"/>
</dbReference>
<dbReference type="SMART" id="SM00671">
    <property type="entry name" value="SEL1"/>
    <property type="match status" value="5"/>
</dbReference>
<dbReference type="Proteomes" id="UP001596036">
    <property type="component" value="Unassembled WGS sequence"/>
</dbReference>
<dbReference type="RefSeq" id="WP_386754413.1">
    <property type="nucleotide sequence ID" value="NZ_JBHSNM010000002.1"/>
</dbReference>
<reference evidence="2" key="1">
    <citation type="journal article" date="2019" name="Int. J. Syst. Evol. Microbiol.">
        <title>The Global Catalogue of Microorganisms (GCM) 10K type strain sequencing project: providing services to taxonomists for standard genome sequencing and annotation.</title>
        <authorList>
            <consortium name="The Broad Institute Genomics Platform"/>
            <consortium name="The Broad Institute Genome Sequencing Center for Infectious Disease"/>
            <person name="Wu L."/>
            <person name="Ma J."/>
        </authorList>
    </citation>
    <scope>NUCLEOTIDE SEQUENCE [LARGE SCALE GENOMIC DNA]</scope>
    <source>
        <strain evidence="2">KACC 11407</strain>
    </source>
</reference>
<protein>
    <recommendedName>
        <fullName evidence="3">Sel1 repeat family protein</fullName>
    </recommendedName>
</protein>
<gene>
    <name evidence="1" type="ORF">ACFPN1_08395</name>
</gene>
<dbReference type="InterPro" id="IPR006597">
    <property type="entry name" value="Sel1-like"/>
</dbReference>